<dbReference type="EMBL" id="BSEH01000432">
    <property type="protein sequence ID" value="GLJ58552.1"/>
    <property type="molecule type" value="Genomic_DNA"/>
</dbReference>
<reference evidence="3" key="1">
    <citation type="submission" date="2022-12" db="EMBL/GenBank/DDBJ databases">
        <title>Chromosome-Level Genome Assembly of Japanese Cedar (Cryptomeriajaponica D. Don).</title>
        <authorList>
            <person name="Fujino T."/>
            <person name="Yamaguchi K."/>
            <person name="Yokoyama T."/>
            <person name="Hamanaka T."/>
            <person name="Harazono Y."/>
            <person name="Kamada H."/>
            <person name="Kobayashi W."/>
            <person name="Ujino-Ihara T."/>
            <person name="Uchiyama K."/>
            <person name="Matsumoto A."/>
            <person name="Izuno A."/>
            <person name="Tsumura Y."/>
            <person name="Toyoda A."/>
            <person name="Shigenobu S."/>
            <person name="Moriguchi Y."/>
            <person name="Ueno S."/>
            <person name="Kasahara M."/>
        </authorList>
    </citation>
    <scope>NUCLEOTIDE SEQUENCE</scope>
</reference>
<evidence type="ECO:0000313" key="4">
    <source>
        <dbReference type="Proteomes" id="UP001234787"/>
    </source>
</evidence>
<evidence type="ECO:0000256" key="2">
    <source>
        <dbReference type="SAM" id="SignalP"/>
    </source>
</evidence>
<gene>
    <name evidence="3" type="ORF">SUGI_1459950</name>
</gene>
<dbReference type="Proteomes" id="UP001234787">
    <property type="component" value="Unassembled WGS sequence"/>
</dbReference>
<dbReference type="AlphaFoldDB" id="A0AAD3RPA8"/>
<evidence type="ECO:0000256" key="1">
    <source>
        <dbReference type="SAM" id="MobiDB-lite"/>
    </source>
</evidence>
<proteinExistence type="predicted"/>
<accession>A0AAD3RPA8</accession>
<sequence>MAMWRRNCMANKLMMLFLLTTILYNIQSADARRMLRHKHSAKAVHSKEEHPQIKKSVDESGLELNIQLDQRRTEQYSKCRSKHSQAAGHMQLTRPHQKSNTLKNKLPSGPSPGVGHAYINDGGVKNSWRSENTLKTKLPSGPSPGIGH</sequence>
<evidence type="ECO:0000313" key="3">
    <source>
        <dbReference type="EMBL" id="GLJ58552.1"/>
    </source>
</evidence>
<comment type="caution">
    <text evidence="3">The sequence shown here is derived from an EMBL/GenBank/DDBJ whole genome shotgun (WGS) entry which is preliminary data.</text>
</comment>
<keyword evidence="2" id="KW-0732">Signal</keyword>
<feature type="chain" id="PRO_5042199212" description="CLV3/ESR-related protein" evidence="2">
    <location>
        <begin position="32"/>
        <end position="148"/>
    </location>
</feature>
<feature type="compositionally biased region" description="Basic and acidic residues" evidence="1">
    <location>
        <begin position="45"/>
        <end position="58"/>
    </location>
</feature>
<name>A0AAD3RPA8_CRYJA</name>
<protein>
    <recommendedName>
        <fullName evidence="5">CLV3/ESR-related protein</fullName>
    </recommendedName>
</protein>
<keyword evidence="4" id="KW-1185">Reference proteome</keyword>
<feature type="signal peptide" evidence="2">
    <location>
        <begin position="1"/>
        <end position="31"/>
    </location>
</feature>
<organism evidence="3 4">
    <name type="scientific">Cryptomeria japonica</name>
    <name type="common">Japanese cedar</name>
    <name type="synonym">Cupressus japonica</name>
    <dbReference type="NCBI Taxonomy" id="3369"/>
    <lineage>
        <taxon>Eukaryota</taxon>
        <taxon>Viridiplantae</taxon>
        <taxon>Streptophyta</taxon>
        <taxon>Embryophyta</taxon>
        <taxon>Tracheophyta</taxon>
        <taxon>Spermatophyta</taxon>
        <taxon>Pinopsida</taxon>
        <taxon>Pinidae</taxon>
        <taxon>Conifers II</taxon>
        <taxon>Cupressales</taxon>
        <taxon>Cupressaceae</taxon>
        <taxon>Cryptomeria</taxon>
    </lineage>
</organism>
<feature type="region of interest" description="Disordered" evidence="1">
    <location>
        <begin position="41"/>
        <end position="148"/>
    </location>
</feature>
<evidence type="ECO:0008006" key="5">
    <source>
        <dbReference type="Google" id="ProtNLM"/>
    </source>
</evidence>